<dbReference type="GO" id="GO:0006139">
    <property type="term" value="P:nucleobase-containing compound metabolic process"/>
    <property type="evidence" value="ECO:0007669"/>
    <property type="project" value="InterPro"/>
</dbReference>
<dbReference type="InterPro" id="IPR002562">
    <property type="entry name" value="3'-5'_exonuclease_dom"/>
</dbReference>
<dbReference type="InterPro" id="IPR051086">
    <property type="entry name" value="RNase_D-like"/>
</dbReference>
<dbReference type="SMART" id="SM00474">
    <property type="entry name" value="35EXOc"/>
    <property type="match status" value="1"/>
</dbReference>
<dbReference type="EMBL" id="CP123872">
    <property type="protein sequence ID" value="WND03727.1"/>
    <property type="molecule type" value="Genomic_DNA"/>
</dbReference>
<sequence length="204" mass="22917">MTIHFHEGDLPEGLDFGSSVAVDSETMGLNPHRDRLCVVQLSSGDGHAHLVRFKKGAYEAPRLSALMADTSVEKIFHFARFDVAIIEKYLGVTCEPVFCTKIASKLVRTYTDRHGLRDLCLELIGVNLDKQQQSSDWGADVISEPQKAYAASDVLYLHKLRDQLIMMLEREGRMAFAQDAFAFLPTRARLDLAGYEPMDIFAHK</sequence>
<gene>
    <name evidence="2" type="ORF">QGN29_04970</name>
</gene>
<evidence type="ECO:0000259" key="1">
    <source>
        <dbReference type="SMART" id="SM00474"/>
    </source>
</evidence>
<dbReference type="AlphaFoldDB" id="A0AA52HAL0"/>
<dbReference type="Proteomes" id="UP001268683">
    <property type="component" value="Chromosome"/>
</dbReference>
<evidence type="ECO:0000313" key="2">
    <source>
        <dbReference type="EMBL" id="WND03727.1"/>
    </source>
</evidence>
<organism evidence="2 3">
    <name type="scientific">Temperatibacter marinus</name>
    <dbReference type="NCBI Taxonomy" id="1456591"/>
    <lineage>
        <taxon>Bacteria</taxon>
        <taxon>Pseudomonadati</taxon>
        <taxon>Pseudomonadota</taxon>
        <taxon>Alphaproteobacteria</taxon>
        <taxon>Kordiimonadales</taxon>
        <taxon>Temperatibacteraceae</taxon>
        <taxon>Temperatibacter</taxon>
    </lineage>
</organism>
<reference evidence="2" key="1">
    <citation type="submission" date="2023-04" db="EMBL/GenBank/DDBJ databases">
        <title>Complete genome sequence of Temperatibacter marinus.</title>
        <authorList>
            <person name="Rong J.-C."/>
            <person name="Yi M.-L."/>
            <person name="Zhao Q."/>
        </authorList>
    </citation>
    <scope>NUCLEOTIDE SEQUENCE</scope>
    <source>
        <strain evidence="2">NBRC 110045</strain>
    </source>
</reference>
<dbReference type="InterPro" id="IPR036397">
    <property type="entry name" value="RNaseH_sf"/>
</dbReference>
<dbReference type="SUPFAM" id="SSF53098">
    <property type="entry name" value="Ribonuclease H-like"/>
    <property type="match status" value="1"/>
</dbReference>
<name>A0AA52HAL0_9PROT</name>
<dbReference type="Gene3D" id="3.30.420.10">
    <property type="entry name" value="Ribonuclease H-like superfamily/Ribonuclease H"/>
    <property type="match status" value="1"/>
</dbReference>
<dbReference type="CDD" id="cd06142">
    <property type="entry name" value="RNaseD_exo"/>
    <property type="match status" value="1"/>
</dbReference>
<proteinExistence type="predicted"/>
<protein>
    <submittedName>
        <fullName evidence="2">Ribonuclease D</fullName>
    </submittedName>
</protein>
<dbReference type="GO" id="GO:0008408">
    <property type="term" value="F:3'-5' exonuclease activity"/>
    <property type="evidence" value="ECO:0007669"/>
    <property type="project" value="InterPro"/>
</dbReference>
<feature type="domain" description="3'-5' exonuclease" evidence="1">
    <location>
        <begin position="1"/>
        <end position="169"/>
    </location>
</feature>
<accession>A0AA52HAL0</accession>
<dbReference type="KEGG" id="tmk:QGN29_04970"/>
<evidence type="ECO:0000313" key="3">
    <source>
        <dbReference type="Proteomes" id="UP001268683"/>
    </source>
</evidence>
<dbReference type="GO" id="GO:0003676">
    <property type="term" value="F:nucleic acid binding"/>
    <property type="evidence" value="ECO:0007669"/>
    <property type="project" value="InterPro"/>
</dbReference>
<dbReference type="RefSeq" id="WP_310799581.1">
    <property type="nucleotide sequence ID" value="NZ_CP123872.1"/>
</dbReference>
<dbReference type="PANTHER" id="PTHR47649">
    <property type="entry name" value="RIBONUCLEASE D"/>
    <property type="match status" value="1"/>
</dbReference>
<dbReference type="PANTHER" id="PTHR47649:SF1">
    <property type="entry name" value="RIBONUCLEASE D"/>
    <property type="match status" value="1"/>
</dbReference>
<dbReference type="InterPro" id="IPR012337">
    <property type="entry name" value="RNaseH-like_sf"/>
</dbReference>
<dbReference type="Pfam" id="PF01612">
    <property type="entry name" value="DNA_pol_A_exo1"/>
    <property type="match status" value="1"/>
</dbReference>
<keyword evidence="3" id="KW-1185">Reference proteome</keyword>